<name>A0AAD5UUM1_9APHY</name>
<reference evidence="4" key="1">
    <citation type="submission" date="2022-07" db="EMBL/GenBank/DDBJ databases">
        <title>Genome Sequence of Physisporinus lineatus.</title>
        <authorList>
            <person name="Buettner E."/>
        </authorList>
    </citation>
    <scope>NUCLEOTIDE SEQUENCE</scope>
    <source>
        <strain evidence="4">VT162</strain>
    </source>
</reference>
<feature type="compositionally biased region" description="Acidic residues" evidence="2">
    <location>
        <begin position="689"/>
        <end position="702"/>
    </location>
</feature>
<dbReference type="AlphaFoldDB" id="A0AAD5UUM1"/>
<dbReference type="Gene3D" id="1.10.10.750">
    <property type="entry name" value="Ypt/Rab-GAP domain of gyp1p, domain 1"/>
    <property type="match status" value="1"/>
</dbReference>
<dbReference type="Pfam" id="PF03398">
    <property type="entry name" value="Ist1"/>
    <property type="match status" value="1"/>
</dbReference>
<evidence type="ECO:0000313" key="5">
    <source>
        <dbReference type="Proteomes" id="UP001212997"/>
    </source>
</evidence>
<dbReference type="InterPro" id="IPR000195">
    <property type="entry name" value="Rab-GAP-TBC_dom"/>
</dbReference>
<feature type="region of interest" description="Disordered" evidence="2">
    <location>
        <begin position="689"/>
        <end position="722"/>
    </location>
</feature>
<accession>A0AAD5UUM1</accession>
<evidence type="ECO:0000259" key="3">
    <source>
        <dbReference type="PROSITE" id="PS50086"/>
    </source>
</evidence>
<dbReference type="InterPro" id="IPR042277">
    <property type="entry name" value="IST1-like"/>
</dbReference>
<dbReference type="PROSITE" id="PS50086">
    <property type="entry name" value="TBC_RABGAP"/>
    <property type="match status" value="1"/>
</dbReference>
<dbReference type="EMBL" id="JANAWD010001050">
    <property type="protein sequence ID" value="KAJ3474489.1"/>
    <property type="molecule type" value="Genomic_DNA"/>
</dbReference>
<feature type="compositionally biased region" description="Pro residues" evidence="2">
    <location>
        <begin position="703"/>
        <end position="718"/>
    </location>
</feature>
<feature type="compositionally biased region" description="Polar residues" evidence="2">
    <location>
        <begin position="927"/>
        <end position="949"/>
    </location>
</feature>
<feature type="compositionally biased region" description="Polar residues" evidence="2">
    <location>
        <begin position="1129"/>
        <end position="1141"/>
    </location>
</feature>
<dbReference type="Pfam" id="PF00566">
    <property type="entry name" value="RabGAP-TBC"/>
    <property type="match status" value="1"/>
</dbReference>
<feature type="compositionally biased region" description="Low complexity" evidence="2">
    <location>
        <begin position="826"/>
        <end position="837"/>
    </location>
</feature>
<feature type="domain" description="Rab-GAP TBC" evidence="3">
    <location>
        <begin position="208"/>
        <end position="555"/>
    </location>
</feature>
<evidence type="ECO:0000313" key="4">
    <source>
        <dbReference type="EMBL" id="KAJ3474489.1"/>
    </source>
</evidence>
<protein>
    <recommendedName>
        <fullName evidence="3">Rab-GAP TBC domain-containing protein</fullName>
    </recommendedName>
</protein>
<evidence type="ECO:0000256" key="1">
    <source>
        <dbReference type="ARBA" id="ARBA00005536"/>
    </source>
</evidence>
<feature type="compositionally biased region" description="Basic and acidic residues" evidence="2">
    <location>
        <begin position="1110"/>
        <end position="1126"/>
    </location>
</feature>
<feature type="compositionally biased region" description="Low complexity" evidence="2">
    <location>
        <begin position="915"/>
        <end position="926"/>
    </location>
</feature>
<feature type="compositionally biased region" description="Polar residues" evidence="2">
    <location>
        <begin position="1048"/>
        <end position="1061"/>
    </location>
</feature>
<organism evidence="4 5">
    <name type="scientific">Meripilus lineatus</name>
    <dbReference type="NCBI Taxonomy" id="2056292"/>
    <lineage>
        <taxon>Eukaryota</taxon>
        <taxon>Fungi</taxon>
        <taxon>Dikarya</taxon>
        <taxon>Basidiomycota</taxon>
        <taxon>Agaricomycotina</taxon>
        <taxon>Agaricomycetes</taxon>
        <taxon>Polyporales</taxon>
        <taxon>Meripilaceae</taxon>
        <taxon>Meripilus</taxon>
    </lineage>
</organism>
<gene>
    <name evidence="4" type="ORF">NLI96_g12430</name>
</gene>
<feature type="region of interest" description="Disordered" evidence="2">
    <location>
        <begin position="738"/>
        <end position="788"/>
    </location>
</feature>
<dbReference type="InterPro" id="IPR005061">
    <property type="entry name" value="Ist1"/>
</dbReference>
<dbReference type="PANTHER" id="PTHR12161">
    <property type="entry name" value="IST1 FAMILY MEMBER"/>
    <property type="match status" value="1"/>
</dbReference>
<sequence>MASWDSNRVKRLGQLQYKMDSQGQITRRDIATLLQQGNVGLARAKAQKLIREDIYGDLLQTLEMLVGVILEHISELDRNDSPSPVVVEAASSIIFAAPHTDSRDLQITRELLIHRLGPDFAHSAIGNRDNYVSPRVIRGLSTTPPSAAWLDHYLFGIAKAHGVKWMPDLQPHENKLRVNAISEMLDPSSVPEIDIERLRKLCAHGLPEYPPWLRPRVWRLLLGTLPPTKANWPDEARKQRDNYYDLVRRLLEPFASLPPPSSPLTSPDASLLEVSKELSNVPPSLSSKLEEEPEDHNTSPLDPTATDDIKISCASALDDRLKVIKELEANGDSTESEVVPEIRLDATPEIRLEGAADPPESNIPDNQLDANQKKDVHLDVEGIGTPEISLSAPDTPTSAHSSVPTTLLASRVYTAAGAHPKHASALLRLLYIHSCLNPANRVPHIASLLVPIYSALVEEVEPQELAHIEADTFWLFETVIGEFSELEEVETCDVWMKKLGERLMWADTELAENLQAKGLDPALPHYSYRWLSPILTHTLPLPSVLTVWDALFSKPAPERDSNPKLEYLLDICASMLLCARGSLIRLGKRGGGPSGNLWIDENAVLPSTEDSAREIDDAFVEGMALLRAYPLHTVGGIDSVLQVAFDLAQRRLTERPMAPQAGNEGLGARLRNTVWNLASQANATIADIAEEEGSEEESEEEAPPQPPAKQLPSPPPADPSRLTLSSRLANTVWKGITNQSAMEEPASPVTPSPVRSPHNPISPPLPSSPLASPNSIPPTSPPNRTSKLWGYAEKFRDSDTAATLAKVSTNWRVKALDAWSKRGIQTAPSTPASGLAPLPLPSISNLSGGPDGGIKRGSLGVNPSPRVVEEQRRQSLPGVNRAEAYSPPPRPAYFAPVRDSILPEPRDTLTSPTKSDAGSDTGSTSSQRIQDSLASFVSLSRGPSPQPSKSAPRPLLLNSSSLITDHPVPQPQPQPVPHSDNQWADTVRAKRPAAMHRNSQSSISSSPSEQVVRPRRAETVWPPVDTSASRIVPLHRKTPSPLPRNRRNMSVTLLPSNPSPQRTHRRMPTDAEALVYDSLRQRPTNGSSEHDSTATVSPPPPPHTPTSTEAFKDTIHGPDLTLHVEDSESSITRVPTRSARSTPVVKRYTPRPGSAFLTRPAKREMRKLRPAISRATSRKP</sequence>
<feature type="region of interest" description="Disordered" evidence="2">
    <location>
        <begin position="824"/>
        <end position="1180"/>
    </location>
</feature>
<dbReference type="Proteomes" id="UP001212997">
    <property type="component" value="Unassembled WGS sequence"/>
</dbReference>
<feature type="compositionally biased region" description="Low complexity" evidence="2">
    <location>
        <begin position="999"/>
        <end position="1008"/>
    </location>
</feature>
<dbReference type="SUPFAM" id="SSF47923">
    <property type="entry name" value="Ypt/Rab-GAP domain of gyp1p"/>
    <property type="match status" value="2"/>
</dbReference>
<dbReference type="GO" id="GO:0015031">
    <property type="term" value="P:protein transport"/>
    <property type="evidence" value="ECO:0007669"/>
    <property type="project" value="InterPro"/>
</dbReference>
<dbReference type="SMART" id="SM00164">
    <property type="entry name" value="TBC"/>
    <property type="match status" value="1"/>
</dbReference>
<dbReference type="InterPro" id="IPR035969">
    <property type="entry name" value="Rab-GAP_TBC_sf"/>
</dbReference>
<dbReference type="Gene3D" id="1.20.1260.60">
    <property type="entry name" value="Vacuolar protein sorting-associated protein Ist1"/>
    <property type="match status" value="1"/>
</dbReference>
<evidence type="ECO:0000256" key="2">
    <source>
        <dbReference type="SAM" id="MobiDB-lite"/>
    </source>
</evidence>
<dbReference type="PANTHER" id="PTHR12161:SF5">
    <property type="entry name" value="IST1 HOMOLOG"/>
    <property type="match status" value="1"/>
</dbReference>
<feature type="region of interest" description="Disordered" evidence="2">
    <location>
        <begin position="275"/>
        <end position="306"/>
    </location>
</feature>
<keyword evidence="5" id="KW-1185">Reference proteome</keyword>
<comment type="similarity">
    <text evidence="1">Belongs to the IST1 family.</text>
</comment>
<comment type="caution">
    <text evidence="4">The sequence shown here is derived from an EMBL/GenBank/DDBJ whole genome shotgun (WGS) entry which is preliminary data.</text>
</comment>
<dbReference type="Gene3D" id="1.10.472.80">
    <property type="entry name" value="Ypt/Rab-GAP domain of gyp1p, domain 3"/>
    <property type="match status" value="1"/>
</dbReference>
<proteinExistence type="inferred from homology"/>